<keyword evidence="3 10" id="KW-0812">Transmembrane</keyword>
<evidence type="ECO:0000259" key="13">
    <source>
        <dbReference type="PROSITE" id="PS50835"/>
    </source>
</evidence>
<dbReference type="InterPro" id="IPR036179">
    <property type="entry name" value="Ig-like_dom_sf"/>
</dbReference>
<keyword evidence="5 10" id="KW-1133">Transmembrane helix</keyword>
<evidence type="ECO:0000256" key="11">
    <source>
        <dbReference type="SAM" id="SignalP"/>
    </source>
</evidence>
<evidence type="ECO:0000256" key="6">
    <source>
        <dbReference type="ARBA" id="ARBA00023136"/>
    </source>
</evidence>
<dbReference type="InterPro" id="IPR003599">
    <property type="entry name" value="Ig_sub"/>
</dbReference>
<dbReference type="PRINTS" id="PR01407">
    <property type="entry name" value="BUTYPHLNCDUF"/>
</dbReference>
<dbReference type="PROSITE" id="PS50835">
    <property type="entry name" value="IG_LIKE"/>
    <property type="match status" value="2"/>
</dbReference>
<dbReference type="GO" id="GO:0001817">
    <property type="term" value="P:regulation of cytokine production"/>
    <property type="evidence" value="ECO:0007669"/>
    <property type="project" value="TreeGrafter"/>
</dbReference>
<organism evidence="14">
    <name type="scientific">Castor canadensis</name>
    <name type="common">American beaver</name>
    <dbReference type="NCBI Taxonomy" id="51338"/>
    <lineage>
        <taxon>Eukaryota</taxon>
        <taxon>Metazoa</taxon>
        <taxon>Chordata</taxon>
        <taxon>Craniata</taxon>
        <taxon>Vertebrata</taxon>
        <taxon>Euteleostomi</taxon>
        <taxon>Mammalia</taxon>
        <taxon>Eutheria</taxon>
        <taxon>Euarchontoglires</taxon>
        <taxon>Glires</taxon>
        <taxon>Rodentia</taxon>
        <taxon>Castorimorpha</taxon>
        <taxon>Castoridae</taxon>
        <taxon>Castor</taxon>
    </lineage>
</organism>
<gene>
    <name evidence="14" type="primary">LOC109692222</name>
</gene>
<evidence type="ECO:0000256" key="8">
    <source>
        <dbReference type="ARBA" id="ARBA00023180"/>
    </source>
</evidence>
<dbReference type="InterPro" id="IPR013106">
    <property type="entry name" value="Ig_V-set"/>
</dbReference>
<evidence type="ECO:0000313" key="14">
    <source>
        <dbReference type="RefSeq" id="XP_020028295.1"/>
    </source>
</evidence>
<dbReference type="SUPFAM" id="SSF48726">
    <property type="entry name" value="Immunoglobulin"/>
    <property type="match status" value="2"/>
</dbReference>
<dbReference type="RefSeq" id="XP_020028295.1">
    <property type="nucleotide sequence ID" value="XM_020172706.1"/>
</dbReference>
<evidence type="ECO:0000256" key="7">
    <source>
        <dbReference type="ARBA" id="ARBA00023157"/>
    </source>
</evidence>
<dbReference type="InterPro" id="IPR050504">
    <property type="entry name" value="IgSF_BTN/MOG"/>
</dbReference>
<evidence type="ECO:0000256" key="5">
    <source>
        <dbReference type="ARBA" id="ARBA00022989"/>
    </source>
</evidence>
<dbReference type="FunFam" id="2.60.40.10:FF:000208">
    <property type="entry name" value="Butyrophilin subfamily 1 member A1"/>
    <property type="match status" value="1"/>
</dbReference>
<dbReference type="Pfam" id="PF07686">
    <property type="entry name" value="V-set"/>
    <property type="match status" value="1"/>
</dbReference>
<dbReference type="Gene3D" id="2.60.40.10">
    <property type="entry name" value="Immunoglobulins"/>
    <property type="match status" value="2"/>
</dbReference>
<dbReference type="InterPro" id="IPR007110">
    <property type="entry name" value="Ig-like_dom"/>
</dbReference>
<dbReference type="GO" id="GO:0009897">
    <property type="term" value="C:external side of plasma membrane"/>
    <property type="evidence" value="ECO:0007669"/>
    <property type="project" value="TreeGrafter"/>
</dbReference>
<dbReference type="PANTHER" id="PTHR24100:SF108">
    <property type="entry name" value="BUTYROPHILIN-LIKE PROTEIN 8"/>
    <property type="match status" value="1"/>
</dbReference>
<feature type="domain" description="Ig-like" evidence="13">
    <location>
        <begin position="11"/>
        <end position="122"/>
    </location>
</feature>
<dbReference type="SUPFAM" id="SSF49899">
    <property type="entry name" value="Concanavalin A-like lectins/glucanases"/>
    <property type="match status" value="1"/>
</dbReference>
<evidence type="ECO:0000256" key="10">
    <source>
        <dbReference type="SAM" id="Phobius"/>
    </source>
</evidence>
<dbReference type="GO" id="GO:0005102">
    <property type="term" value="F:signaling receptor binding"/>
    <property type="evidence" value="ECO:0007669"/>
    <property type="project" value="TreeGrafter"/>
</dbReference>
<evidence type="ECO:0000256" key="1">
    <source>
        <dbReference type="ARBA" id="ARBA00004479"/>
    </source>
</evidence>
<keyword evidence="8" id="KW-0325">Glycoprotein</keyword>
<dbReference type="GO" id="GO:0050852">
    <property type="term" value="P:T cell receptor signaling pathway"/>
    <property type="evidence" value="ECO:0007669"/>
    <property type="project" value="TreeGrafter"/>
</dbReference>
<dbReference type="InterPro" id="IPR003879">
    <property type="entry name" value="Butyrophylin_SPRY"/>
</dbReference>
<feature type="chain" id="PRO_5034869773" evidence="11">
    <location>
        <begin position="26"/>
        <end position="460"/>
    </location>
</feature>
<evidence type="ECO:0000256" key="2">
    <source>
        <dbReference type="ARBA" id="ARBA00007591"/>
    </source>
</evidence>
<evidence type="ECO:0000256" key="9">
    <source>
        <dbReference type="ARBA" id="ARBA00023319"/>
    </source>
</evidence>
<keyword evidence="7" id="KW-1015">Disulfide bond</keyword>
<dbReference type="Pfam" id="PF22705">
    <property type="entry name" value="C2-set_3"/>
    <property type="match status" value="1"/>
</dbReference>
<proteinExistence type="inferred from homology"/>
<dbReference type="AlphaFoldDB" id="A0A8B7VBU5"/>
<comment type="similarity">
    <text evidence="2">Belongs to the immunoglobulin superfamily. BTN/MOG family.</text>
</comment>
<keyword evidence="6 10" id="KW-0472">Membrane</keyword>
<dbReference type="InterPro" id="IPR053896">
    <property type="entry name" value="BTN3A2-like_Ig-C"/>
</dbReference>
<name>A0A8B7VBU5_CASCN</name>
<accession>A0A8B7VBU5</accession>
<feature type="domain" description="Ig-like" evidence="13">
    <location>
        <begin position="146"/>
        <end position="226"/>
    </location>
</feature>
<dbReference type="InterPro" id="IPR001870">
    <property type="entry name" value="B30.2/SPRY"/>
</dbReference>
<evidence type="ECO:0000256" key="3">
    <source>
        <dbReference type="ARBA" id="ARBA00022692"/>
    </source>
</evidence>
<feature type="domain" description="B30.2/SPRY" evidence="12">
    <location>
        <begin position="269"/>
        <end position="459"/>
    </location>
</feature>
<dbReference type="Gene3D" id="2.60.120.920">
    <property type="match status" value="1"/>
</dbReference>
<dbReference type="SMART" id="SM00449">
    <property type="entry name" value="SPRY"/>
    <property type="match status" value="1"/>
</dbReference>
<dbReference type="FunFam" id="2.60.120.920:FF:000004">
    <property type="entry name" value="Butyrophilin subfamily 1 member A1"/>
    <property type="match status" value="1"/>
</dbReference>
<dbReference type="SMART" id="SM00406">
    <property type="entry name" value="IGv"/>
    <property type="match status" value="1"/>
</dbReference>
<feature type="signal peptide" evidence="11">
    <location>
        <begin position="1"/>
        <end position="25"/>
    </location>
</feature>
<dbReference type="SMART" id="SM00409">
    <property type="entry name" value="IG"/>
    <property type="match status" value="1"/>
</dbReference>
<feature type="transmembrane region" description="Helical" evidence="10">
    <location>
        <begin position="241"/>
        <end position="262"/>
    </location>
</feature>
<dbReference type="InterPro" id="IPR043136">
    <property type="entry name" value="B30.2/SPRY_sf"/>
</dbReference>
<dbReference type="PROSITE" id="PS50188">
    <property type="entry name" value="B302_SPRY"/>
    <property type="match status" value="1"/>
</dbReference>
<evidence type="ECO:0000256" key="4">
    <source>
        <dbReference type="ARBA" id="ARBA00022729"/>
    </source>
</evidence>
<keyword evidence="4 11" id="KW-0732">Signal</keyword>
<dbReference type="PANTHER" id="PTHR24100">
    <property type="entry name" value="BUTYROPHILIN"/>
    <property type="match status" value="1"/>
</dbReference>
<comment type="subcellular location">
    <subcellularLocation>
        <location evidence="1">Membrane</location>
        <topology evidence="1">Single-pass type I membrane protein</topology>
    </subcellularLocation>
</comment>
<sequence length="460" mass="52800">MSLIFRYTHDPLALLVLSLLNLVSGQWQVTVPEERIHILVGETATFSCFLSPETNAEAMEVRFFKNQFDDVVHLYRDRKDQENMRMPEYRRRTELVKDSLDRGHATLKLQKVTLSDAGLYGCWFRSQTHVQEATWELQVTELGSPPLISIMGHVDGGIQLLCHTSGWFPQPTIKWKTPQGTYLSSDSKVKKNMHGLFDVETSLTVQDNSGNVSCSVQPPDQSQEVESRVWVRERFFQSSPWSVAFILLMIFFFVLCAAIILLRRFSPKFQGKIQKELEWRKARKHAVKVMLDRDSAHPQLYISPLNSISYWNAPQLVKFSEKRFTSKSVVAFPGFQNGKQYWEVDVGFNKSWVLGVCQDDVDRTEENVSLSLENGYWVLGLESSVYFINDDCTIIPLVKTPPTRVGVFLDYEGESISFFNVNSRSLIYTLTYPFEGLLLPYFQCKMKTVTPISISPVPLI</sequence>
<dbReference type="InterPro" id="IPR003877">
    <property type="entry name" value="SPRY_dom"/>
</dbReference>
<dbReference type="CDD" id="cd05713">
    <property type="entry name" value="IgV_MOG_like"/>
    <property type="match status" value="1"/>
</dbReference>
<dbReference type="InterPro" id="IPR013320">
    <property type="entry name" value="ConA-like_dom_sf"/>
</dbReference>
<evidence type="ECO:0000259" key="12">
    <source>
        <dbReference type="PROSITE" id="PS50188"/>
    </source>
</evidence>
<dbReference type="FunFam" id="2.60.40.10:FF:000088">
    <property type="entry name" value="Butyrophilin subfamily 1 member A1"/>
    <property type="match status" value="1"/>
</dbReference>
<dbReference type="InterPro" id="IPR013783">
    <property type="entry name" value="Ig-like_fold"/>
</dbReference>
<dbReference type="OrthoDB" id="6105938at2759"/>
<dbReference type="KEGG" id="ccan:109692222"/>
<reference evidence="14" key="1">
    <citation type="submission" date="2025-08" db="UniProtKB">
        <authorList>
            <consortium name="RefSeq"/>
        </authorList>
    </citation>
    <scope>IDENTIFICATION</scope>
    <source>
        <tissue evidence="14">Leukocyte</tissue>
    </source>
</reference>
<protein>
    <submittedName>
        <fullName evidence="14">Butyrophilin-like protein 3</fullName>
    </submittedName>
</protein>
<dbReference type="Pfam" id="PF00622">
    <property type="entry name" value="SPRY"/>
    <property type="match status" value="1"/>
</dbReference>
<keyword evidence="9" id="KW-0393">Immunoglobulin domain</keyword>